<dbReference type="AlphaFoldDB" id="A0A1H8B220"/>
<dbReference type="RefSeq" id="WP_092753428.1">
    <property type="nucleotide sequence ID" value="NZ_FOCG01000001.1"/>
</dbReference>
<dbReference type="Proteomes" id="UP000199158">
    <property type="component" value="Unassembled WGS sequence"/>
</dbReference>
<proteinExistence type="predicted"/>
<organism evidence="1 2">
    <name type="scientific">Hydrogenoanaerobacterium saccharovorans</name>
    <dbReference type="NCBI Taxonomy" id="474960"/>
    <lineage>
        <taxon>Bacteria</taxon>
        <taxon>Bacillati</taxon>
        <taxon>Bacillota</taxon>
        <taxon>Clostridia</taxon>
        <taxon>Eubacteriales</taxon>
        <taxon>Oscillospiraceae</taxon>
        <taxon>Hydrogenoanaerobacterium</taxon>
    </lineage>
</organism>
<dbReference type="EMBL" id="FOCG01000001">
    <property type="protein sequence ID" value="SEM76144.1"/>
    <property type="molecule type" value="Genomic_DNA"/>
</dbReference>
<dbReference type="STRING" id="474960.SAMN05216180_1632"/>
<dbReference type="OrthoDB" id="2640727at2"/>
<name>A0A1H8B220_9FIRM</name>
<evidence type="ECO:0000313" key="2">
    <source>
        <dbReference type="Proteomes" id="UP000199158"/>
    </source>
</evidence>
<accession>A0A1H8B220</accession>
<gene>
    <name evidence="1" type="ORF">SAMN05216180_1632</name>
</gene>
<keyword evidence="2" id="KW-1185">Reference proteome</keyword>
<sequence>MIKYCSECGKPFKSYVYENKLTCSKECSSVRRSRTHKGCGVNNPRIGKFETNINAKEWILVDPHEKVYKIKNLKNWARSNCHLFQKETSEKSAAQIASGFIQIKKGFEGKRKYIQRTYKGWTLQLKSKDKLPLAFRFFVERFNKVL</sequence>
<reference evidence="1 2" key="1">
    <citation type="submission" date="2016-10" db="EMBL/GenBank/DDBJ databases">
        <authorList>
            <person name="de Groot N.N."/>
        </authorList>
    </citation>
    <scope>NUCLEOTIDE SEQUENCE [LARGE SCALE GENOMIC DNA]</scope>
    <source>
        <strain evidence="1 2">CGMCC 1.5070</strain>
    </source>
</reference>
<evidence type="ECO:0000313" key="1">
    <source>
        <dbReference type="EMBL" id="SEM76144.1"/>
    </source>
</evidence>
<protein>
    <submittedName>
        <fullName evidence="1">Uncharacterized protein</fullName>
    </submittedName>
</protein>